<evidence type="ECO:0000256" key="1">
    <source>
        <dbReference type="ARBA" id="ARBA00023015"/>
    </source>
</evidence>
<reference evidence="6 7" key="1">
    <citation type="journal article" date="2006" name="PLoS Genet.">
        <title>The complete genome sequence and comparative genome analysis of the high pathogenicity Yersinia enterocolitica strain 8081.</title>
        <authorList>
            <person name="Thomson N.R."/>
            <person name="Howard S."/>
            <person name="Wren B.W."/>
            <person name="Holden M.T.G."/>
            <person name="Crossman L."/>
            <person name="Challis G.L."/>
            <person name="Churcher C."/>
            <person name="Mungall K."/>
            <person name="Brooks K."/>
            <person name="Chillingworth T."/>
            <person name="Feltwell T."/>
            <person name="Abdellah Z."/>
            <person name="Hauser H."/>
            <person name="Jagels K."/>
            <person name="Maddison M."/>
            <person name="Moule S."/>
            <person name="Sanders M."/>
            <person name="Whitehead S."/>
            <person name="Quail M.A."/>
            <person name="Dougan G."/>
            <person name="Parkhill J."/>
            <person name="Prentice M.B."/>
        </authorList>
    </citation>
    <scope>NUCLEOTIDE SEQUENCE [LARGE SCALE GENOMIC DNA]</scope>
    <source>
        <strain evidence="7">NCTC 13174 / 8081</strain>
    </source>
</reference>
<keyword evidence="2" id="KW-0238">DNA-binding</keyword>
<dbReference type="PRINTS" id="PR00038">
    <property type="entry name" value="HTHLUXR"/>
</dbReference>
<dbReference type="PATRIC" id="fig|393305.7.peg.2215"/>
<dbReference type="KEGG" id="yen:YE2050"/>
<organism evidence="6 7">
    <name type="scientific">Yersinia enterocolitica serotype O:8 / biotype 1B (strain NCTC 13174 / 8081)</name>
    <dbReference type="NCBI Taxonomy" id="393305"/>
    <lineage>
        <taxon>Bacteria</taxon>
        <taxon>Pseudomonadati</taxon>
        <taxon>Pseudomonadota</taxon>
        <taxon>Gammaproteobacteria</taxon>
        <taxon>Enterobacterales</taxon>
        <taxon>Yersiniaceae</taxon>
        <taxon>Yersinia</taxon>
    </lineage>
</organism>
<dbReference type="Pfam" id="PF00196">
    <property type="entry name" value="GerE"/>
    <property type="match status" value="1"/>
</dbReference>
<dbReference type="GO" id="GO:0006355">
    <property type="term" value="P:regulation of DNA-templated transcription"/>
    <property type="evidence" value="ECO:0007669"/>
    <property type="project" value="InterPro"/>
</dbReference>
<evidence type="ECO:0000313" key="7">
    <source>
        <dbReference type="Proteomes" id="UP000000642"/>
    </source>
</evidence>
<dbReference type="OrthoDB" id="6480962at2"/>
<evidence type="ECO:0000256" key="2">
    <source>
        <dbReference type="ARBA" id="ARBA00023125"/>
    </source>
</evidence>
<dbReference type="InterPro" id="IPR000792">
    <property type="entry name" value="Tscrpt_reg_LuxR_C"/>
</dbReference>
<dbReference type="PROSITE" id="PS50043">
    <property type="entry name" value="HTH_LUXR_2"/>
    <property type="match status" value="1"/>
</dbReference>
<accession>A1JMX2</accession>
<dbReference type="eggNOG" id="COG2197">
    <property type="taxonomic scope" value="Bacteria"/>
</dbReference>
<keyword evidence="3" id="KW-0010">Activator</keyword>
<proteinExistence type="predicted"/>
<dbReference type="Proteomes" id="UP000000642">
    <property type="component" value="Chromosome"/>
</dbReference>
<dbReference type="SUPFAM" id="SSF46894">
    <property type="entry name" value="C-terminal effector domain of the bipartite response regulators"/>
    <property type="match status" value="1"/>
</dbReference>
<dbReference type="InterPro" id="IPR036388">
    <property type="entry name" value="WH-like_DNA-bd_sf"/>
</dbReference>
<dbReference type="GO" id="GO:0003677">
    <property type="term" value="F:DNA binding"/>
    <property type="evidence" value="ECO:0007669"/>
    <property type="project" value="UniProtKB-KW"/>
</dbReference>
<gene>
    <name evidence="6" type="ordered locus">YE2050</name>
</gene>
<keyword evidence="4" id="KW-0804">Transcription</keyword>
<keyword evidence="1" id="KW-0805">Transcription regulation</keyword>
<evidence type="ECO:0000259" key="5">
    <source>
        <dbReference type="PROSITE" id="PS50043"/>
    </source>
</evidence>
<dbReference type="SMART" id="SM00421">
    <property type="entry name" value="HTH_LUXR"/>
    <property type="match status" value="1"/>
</dbReference>
<evidence type="ECO:0000256" key="3">
    <source>
        <dbReference type="ARBA" id="ARBA00023159"/>
    </source>
</evidence>
<protein>
    <submittedName>
        <fullName evidence="6">LuxR-family transcriptional regulatory protein</fullName>
    </submittedName>
</protein>
<dbReference type="InterPro" id="IPR016032">
    <property type="entry name" value="Sig_transdc_resp-reg_C-effctor"/>
</dbReference>
<dbReference type="CDD" id="cd06170">
    <property type="entry name" value="LuxR_C_like"/>
    <property type="match status" value="1"/>
</dbReference>
<feature type="domain" description="HTH luxR-type" evidence="5">
    <location>
        <begin position="169"/>
        <end position="234"/>
    </location>
</feature>
<dbReference type="PANTHER" id="PTHR44688:SF16">
    <property type="entry name" value="DNA-BINDING TRANSCRIPTIONAL ACTIVATOR DEVR_DOSR"/>
    <property type="match status" value="1"/>
</dbReference>
<dbReference type="HOGENOM" id="CLU_1170301_0_0_6"/>
<dbReference type="Gene3D" id="1.10.10.10">
    <property type="entry name" value="Winged helix-like DNA-binding domain superfamily/Winged helix DNA-binding domain"/>
    <property type="match status" value="1"/>
</dbReference>
<name>A1JMX2_YERE8</name>
<dbReference type="EMBL" id="AM286415">
    <property type="protein sequence ID" value="CAL12125.1"/>
    <property type="molecule type" value="Genomic_DNA"/>
</dbReference>
<evidence type="ECO:0000256" key="4">
    <source>
        <dbReference type="ARBA" id="ARBA00023163"/>
    </source>
</evidence>
<dbReference type="PANTHER" id="PTHR44688">
    <property type="entry name" value="DNA-BINDING TRANSCRIPTIONAL ACTIVATOR DEVR_DOSR"/>
    <property type="match status" value="1"/>
</dbReference>
<sequence length="237" mass="27789">MPLMKIEPFKYQYNNCGINNTTEKINFFFYSDSDLLAYSLIQLVQSISDNDYAHLIKINFFHVTVINEAVINMLRSSVNNVIIFDLDSMFYTEKIHVINDLKKTNHTLQSIALCNDQEFLIYYRFYSSFFELVLRKKIKINELTKYFSAFIDGFIARHGEFSPSEYVSSKHYFYMLTDKESAILKKILAGETNKKIANTLFISEKTVCSHRSKIYSKFGVRTLSELYSRLKHESLIV</sequence>
<dbReference type="AlphaFoldDB" id="A1JMX2"/>
<evidence type="ECO:0000313" key="6">
    <source>
        <dbReference type="EMBL" id="CAL12125.1"/>
    </source>
</evidence>